<dbReference type="EMBL" id="LMZQ01000009">
    <property type="protein sequence ID" value="KRT15548.1"/>
    <property type="molecule type" value="Genomic_DNA"/>
</dbReference>
<organism evidence="3 4">
    <name type="scientific">Pedobacter ginsenosidimutans</name>
    <dbReference type="NCBI Taxonomy" id="687842"/>
    <lineage>
        <taxon>Bacteria</taxon>
        <taxon>Pseudomonadati</taxon>
        <taxon>Bacteroidota</taxon>
        <taxon>Sphingobacteriia</taxon>
        <taxon>Sphingobacteriales</taxon>
        <taxon>Sphingobacteriaceae</taxon>
        <taxon>Pedobacter</taxon>
    </lineage>
</organism>
<dbReference type="Pfam" id="PF08534">
    <property type="entry name" value="Redoxin"/>
    <property type="match status" value="1"/>
</dbReference>
<accession>A0A0T5VNU6</accession>
<dbReference type="RefSeq" id="WP_057932997.1">
    <property type="nucleotide sequence ID" value="NZ_LMZQ01000009.1"/>
</dbReference>
<dbReference type="PROSITE" id="PS51352">
    <property type="entry name" value="THIOREDOXIN_2"/>
    <property type="match status" value="1"/>
</dbReference>
<feature type="domain" description="Thioredoxin" evidence="2">
    <location>
        <begin position="99"/>
        <end position="249"/>
    </location>
</feature>
<proteinExistence type="predicted"/>
<dbReference type="PANTHER" id="PTHR42852">
    <property type="entry name" value="THIOL:DISULFIDE INTERCHANGE PROTEIN DSBE"/>
    <property type="match status" value="1"/>
</dbReference>
<dbReference type="SUPFAM" id="SSF52833">
    <property type="entry name" value="Thioredoxin-like"/>
    <property type="match status" value="1"/>
</dbReference>
<evidence type="ECO:0000313" key="3">
    <source>
        <dbReference type="EMBL" id="KRT15548.1"/>
    </source>
</evidence>
<evidence type="ECO:0000256" key="1">
    <source>
        <dbReference type="SAM" id="SignalP"/>
    </source>
</evidence>
<reference evidence="3 4" key="1">
    <citation type="submission" date="2015-11" db="EMBL/GenBank/DDBJ databases">
        <title>Sequence of Pedobacter ginsenosidimutans.</title>
        <authorList>
            <person name="Carson E."/>
            <person name="Keyser V."/>
            <person name="Newman J."/>
            <person name="Miller J."/>
        </authorList>
    </citation>
    <scope>NUCLEOTIDE SEQUENCE [LARGE SCALE GENOMIC DNA]</scope>
    <source>
        <strain evidence="3 4">KACC 14530</strain>
    </source>
</reference>
<gene>
    <name evidence="3" type="ORF">ASU31_14455</name>
</gene>
<keyword evidence="1" id="KW-0732">Signal</keyword>
<dbReference type="InterPro" id="IPR013740">
    <property type="entry name" value="Redoxin"/>
</dbReference>
<dbReference type="CDD" id="cd02966">
    <property type="entry name" value="TlpA_like_family"/>
    <property type="match status" value="1"/>
</dbReference>
<dbReference type="GO" id="GO:0016491">
    <property type="term" value="F:oxidoreductase activity"/>
    <property type="evidence" value="ECO:0007669"/>
    <property type="project" value="InterPro"/>
</dbReference>
<dbReference type="InterPro" id="IPR050553">
    <property type="entry name" value="Thioredoxin_ResA/DsbE_sf"/>
</dbReference>
<dbReference type="OrthoDB" id="9815205at2"/>
<dbReference type="Proteomes" id="UP000051950">
    <property type="component" value="Unassembled WGS sequence"/>
</dbReference>
<dbReference type="AlphaFoldDB" id="A0A0T5VNU6"/>
<name>A0A0T5VNU6_9SPHI</name>
<dbReference type="Gene3D" id="3.40.30.10">
    <property type="entry name" value="Glutaredoxin"/>
    <property type="match status" value="1"/>
</dbReference>
<dbReference type="InterPro" id="IPR013766">
    <property type="entry name" value="Thioredoxin_domain"/>
</dbReference>
<comment type="caution">
    <text evidence="3">The sequence shown here is derived from an EMBL/GenBank/DDBJ whole genome shotgun (WGS) entry which is preliminary data.</text>
</comment>
<evidence type="ECO:0000259" key="2">
    <source>
        <dbReference type="PROSITE" id="PS51352"/>
    </source>
</evidence>
<dbReference type="STRING" id="687842.ASU31_14455"/>
<dbReference type="InterPro" id="IPR036249">
    <property type="entry name" value="Thioredoxin-like_sf"/>
</dbReference>
<sequence>MKYLFTLLLSIFSYAIIFAQDTSKSVQKKVVRVSTSMLRTNLDTNRIVYDETGKALRYYQYSKVMNTGEYSINYDGNPSLPTTKAFLKKISQEEQFKRYEMIKELMKINNSAIAEGKTLDISTLTAFYEKEKIENKAIVLIFWYANCPPCTEAFADISTFLKQVDNTKDLLVLAITTDDQTVATAKLKEKPLLYAELISSGRAIANAYQIKSYPSYIVTDKNHVIRYAIAGSSQITIPGLKNAIKAVLQQ</sequence>
<dbReference type="PANTHER" id="PTHR42852:SF17">
    <property type="entry name" value="THIOREDOXIN-LIKE PROTEIN HI_1115"/>
    <property type="match status" value="1"/>
</dbReference>
<evidence type="ECO:0000313" key="4">
    <source>
        <dbReference type="Proteomes" id="UP000051950"/>
    </source>
</evidence>
<feature type="chain" id="PRO_5006665415" description="Thioredoxin domain-containing protein" evidence="1">
    <location>
        <begin position="20"/>
        <end position="250"/>
    </location>
</feature>
<feature type="signal peptide" evidence="1">
    <location>
        <begin position="1"/>
        <end position="19"/>
    </location>
</feature>
<protein>
    <recommendedName>
        <fullName evidence="2">Thioredoxin domain-containing protein</fullName>
    </recommendedName>
</protein>
<keyword evidence="4" id="KW-1185">Reference proteome</keyword>